<feature type="region of interest" description="Disordered" evidence="1">
    <location>
        <begin position="1"/>
        <end position="23"/>
    </location>
</feature>
<protein>
    <submittedName>
        <fullName evidence="2">Os07g0294300 protein</fullName>
    </submittedName>
</protein>
<organism evidence="2 3">
    <name type="scientific">Oryza sativa subsp. japonica</name>
    <name type="common">Rice</name>
    <dbReference type="NCBI Taxonomy" id="39947"/>
    <lineage>
        <taxon>Eukaryota</taxon>
        <taxon>Viridiplantae</taxon>
        <taxon>Streptophyta</taxon>
        <taxon>Embryophyta</taxon>
        <taxon>Tracheophyta</taxon>
        <taxon>Spermatophyta</taxon>
        <taxon>Magnoliopsida</taxon>
        <taxon>Liliopsida</taxon>
        <taxon>Poales</taxon>
        <taxon>Poaceae</taxon>
        <taxon>BOP clade</taxon>
        <taxon>Oryzoideae</taxon>
        <taxon>Oryzeae</taxon>
        <taxon>Oryzinae</taxon>
        <taxon>Oryza</taxon>
        <taxon>Oryza sativa</taxon>
    </lineage>
</organism>
<dbReference type="EMBL" id="AP014963">
    <property type="protein sequence ID" value="BAT01044.1"/>
    <property type="molecule type" value="Genomic_DNA"/>
</dbReference>
<name>A0A0P0X4I3_ORYSJ</name>
<dbReference type="OMA" id="CDERWWE"/>
<evidence type="ECO:0000313" key="3">
    <source>
        <dbReference type="Proteomes" id="UP000059680"/>
    </source>
</evidence>
<reference evidence="3" key="1">
    <citation type="journal article" date="2005" name="Nature">
        <title>The map-based sequence of the rice genome.</title>
        <authorList>
            <consortium name="International rice genome sequencing project (IRGSP)"/>
            <person name="Matsumoto T."/>
            <person name="Wu J."/>
            <person name="Kanamori H."/>
            <person name="Katayose Y."/>
            <person name="Fujisawa M."/>
            <person name="Namiki N."/>
            <person name="Mizuno H."/>
            <person name="Yamamoto K."/>
            <person name="Antonio B.A."/>
            <person name="Baba T."/>
            <person name="Sakata K."/>
            <person name="Nagamura Y."/>
            <person name="Aoki H."/>
            <person name="Arikawa K."/>
            <person name="Arita K."/>
            <person name="Bito T."/>
            <person name="Chiden Y."/>
            <person name="Fujitsuka N."/>
            <person name="Fukunaka R."/>
            <person name="Hamada M."/>
            <person name="Harada C."/>
            <person name="Hayashi A."/>
            <person name="Hijishita S."/>
            <person name="Honda M."/>
            <person name="Hosokawa S."/>
            <person name="Ichikawa Y."/>
            <person name="Idonuma A."/>
            <person name="Iijima M."/>
            <person name="Ikeda M."/>
            <person name="Ikeno M."/>
            <person name="Ito K."/>
            <person name="Ito S."/>
            <person name="Ito T."/>
            <person name="Ito Y."/>
            <person name="Ito Y."/>
            <person name="Iwabuchi A."/>
            <person name="Kamiya K."/>
            <person name="Karasawa W."/>
            <person name="Kurita K."/>
            <person name="Katagiri S."/>
            <person name="Kikuta A."/>
            <person name="Kobayashi H."/>
            <person name="Kobayashi N."/>
            <person name="Machita K."/>
            <person name="Maehara T."/>
            <person name="Masukawa M."/>
            <person name="Mizubayashi T."/>
            <person name="Mukai Y."/>
            <person name="Nagasaki H."/>
            <person name="Nagata Y."/>
            <person name="Naito S."/>
            <person name="Nakashima M."/>
            <person name="Nakama Y."/>
            <person name="Nakamichi Y."/>
            <person name="Nakamura M."/>
            <person name="Meguro A."/>
            <person name="Negishi M."/>
            <person name="Ohta I."/>
            <person name="Ohta T."/>
            <person name="Okamoto M."/>
            <person name="Ono N."/>
            <person name="Saji S."/>
            <person name="Sakaguchi M."/>
            <person name="Sakai K."/>
            <person name="Shibata M."/>
            <person name="Shimokawa T."/>
            <person name="Song J."/>
            <person name="Takazaki Y."/>
            <person name="Terasawa K."/>
            <person name="Tsugane M."/>
            <person name="Tsuji K."/>
            <person name="Ueda S."/>
            <person name="Waki K."/>
            <person name="Yamagata H."/>
            <person name="Yamamoto M."/>
            <person name="Yamamoto S."/>
            <person name="Yamane H."/>
            <person name="Yoshiki S."/>
            <person name="Yoshihara R."/>
            <person name="Yukawa K."/>
            <person name="Zhong H."/>
            <person name="Yano M."/>
            <person name="Yuan Q."/>
            <person name="Ouyang S."/>
            <person name="Liu J."/>
            <person name="Jones K.M."/>
            <person name="Gansberger K."/>
            <person name="Moffat K."/>
            <person name="Hill J."/>
            <person name="Bera J."/>
            <person name="Fadrosh D."/>
            <person name="Jin S."/>
            <person name="Johri S."/>
            <person name="Kim M."/>
            <person name="Overton L."/>
            <person name="Reardon M."/>
            <person name="Tsitrin T."/>
            <person name="Vuong H."/>
            <person name="Weaver B."/>
            <person name="Ciecko A."/>
            <person name="Tallon L."/>
            <person name="Jackson J."/>
            <person name="Pai G."/>
            <person name="Aken S.V."/>
            <person name="Utterback T."/>
            <person name="Reidmuller S."/>
            <person name="Feldblyum T."/>
            <person name="Hsiao J."/>
            <person name="Zismann V."/>
            <person name="Iobst S."/>
            <person name="de Vazeille A.R."/>
            <person name="Buell C.R."/>
            <person name="Ying K."/>
            <person name="Li Y."/>
            <person name="Lu T."/>
            <person name="Huang Y."/>
            <person name="Zhao Q."/>
            <person name="Feng Q."/>
            <person name="Zhang L."/>
            <person name="Zhu J."/>
            <person name="Weng Q."/>
            <person name="Mu J."/>
            <person name="Lu Y."/>
            <person name="Fan D."/>
            <person name="Liu Y."/>
            <person name="Guan J."/>
            <person name="Zhang Y."/>
            <person name="Yu S."/>
            <person name="Liu X."/>
            <person name="Zhang Y."/>
            <person name="Hong G."/>
            <person name="Han B."/>
            <person name="Choisne N."/>
            <person name="Demange N."/>
            <person name="Orjeda G."/>
            <person name="Samain S."/>
            <person name="Cattolico L."/>
            <person name="Pelletier E."/>
            <person name="Couloux A."/>
            <person name="Segurens B."/>
            <person name="Wincker P."/>
            <person name="D'Hont A."/>
            <person name="Scarpelli C."/>
            <person name="Weissenbach J."/>
            <person name="Salanoubat M."/>
            <person name="Quetier F."/>
            <person name="Yu Y."/>
            <person name="Kim H.R."/>
            <person name="Rambo T."/>
            <person name="Currie J."/>
            <person name="Collura K."/>
            <person name="Luo M."/>
            <person name="Yang T."/>
            <person name="Ammiraju J.S.S."/>
            <person name="Engler F."/>
            <person name="Soderlund C."/>
            <person name="Wing R.A."/>
            <person name="Palmer L.E."/>
            <person name="de la Bastide M."/>
            <person name="Spiegel L."/>
            <person name="Nascimento L."/>
            <person name="Zutavern T."/>
            <person name="O'Shaughnessy A."/>
            <person name="Dike S."/>
            <person name="Dedhia N."/>
            <person name="Preston R."/>
            <person name="Balija V."/>
            <person name="McCombie W.R."/>
            <person name="Chow T."/>
            <person name="Chen H."/>
            <person name="Chung M."/>
            <person name="Chen C."/>
            <person name="Shaw J."/>
            <person name="Wu H."/>
            <person name="Hsiao K."/>
            <person name="Chao Y."/>
            <person name="Chu M."/>
            <person name="Cheng C."/>
            <person name="Hour A."/>
            <person name="Lee P."/>
            <person name="Lin S."/>
            <person name="Lin Y."/>
            <person name="Liou J."/>
            <person name="Liu S."/>
            <person name="Hsing Y."/>
            <person name="Raghuvanshi S."/>
            <person name="Mohanty A."/>
            <person name="Bharti A.K."/>
            <person name="Gaur A."/>
            <person name="Gupta V."/>
            <person name="Kumar D."/>
            <person name="Ravi V."/>
            <person name="Vij S."/>
            <person name="Kapur A."/>
            <person name="Khurana P."/>
            <person name="Khurana P."/>
            <person name="Khurana J.P."/>
            <person name="Tyagi A.K."/>
            <person name="Gaikwad K."/>
            <person name="Singh A."/>
            <person name="Dalal V."/>
            <person name="Srivastava S."/>
            <person name="Dixit A."/>
            <person name="Pal A.K."/>
            <person name="Ghazi I.A."/>
            <person name="Yadav M."/>
            <person name="Pandit A."/>
            <person name="Bhargava A."/>
            <person name="Sureshbabu K."/>
            <person name="Batra K."/>
            <person name="Sharma T.R."/>
            <person name="Mohapatra T."/>
            <person name="Singh N.K."/>
            <person name="Messing J."/>
            <person name="Nelson A.B."/>
            <person name="Fuks G."/>
            <person name="Kavchok S."/>
            <person name="Keizer G."/>
            <person name="Linton E."/>
            <person name="Llaca V."/>
            <person name="Song R."/>
            <person name="Tanyolac B."/>
            <person name="Young S."/>
            <person name="Ho-Il K."/>
            <person name="Hahn J.H."/>
            <person name="Sangsakoo G."/>
            <person name="Vanavichit A."/>
            <person name="de Mattos Luiz.A.T."/>
            <person name="Zimmer P.D."/>
            <person name="Malone G."/>
            <person name="Dellagostin O."/>
            <person name="de Oliveira A.C."/>
            <person name="Bevan M."/>
            <person name="Bancroft I."/>
            <person name="Minx P."/>
            <person name="Cordum H."/>
            <person name="Wilson R."/>
            <person name="Cheng Z."/>
            <person name="Jin W."/>
            <person name="Jiang J."/>
            <person name="Leong S.A."/>
            <person name="Iwama H."/>
            <person name="Gojobori T."/>
            <person name="Itoh T."/>
            <person name="Niimura Y."/>
            <person name="Fujii Y."/>
            <person name="Habara T."/>
            <person name="Sakai H."/>
            <person name="Sato Y."/>
            <person name="Wilson G."/>
            <person name="Kumar K."/>
            <person name="McCouch S."/>
            <person name="Juretic N."/>
            <person name="Hoen D."/>
            <person name="Wright S."/>
            <person name="Bruskiewich R."/>
            <person name="Bureau T."/>
            <person name="Miyao A."/>
            <person name="Hirochika H."/>
            <person name="Nishikawa T."/>
            <person name="Kadowaki K."/>
            <person name="Sugiura M."/>
            <person name="Burr B."/>
            <person name="Sasaki T."/>
        </authorList>
    </citation>
    <scope>NUCLEOTIDE SEQUENCE [LARGE SCALE GENOMIC DNA]</scope>
    <source>
        <strain evidence="3">cv. Nipponbare</strain>
    </source>
</reference>
<evidence type="ECO:0000313" key="2">
    <source>
        <dbReference type="EMBL" id="BAT01044.1"/>
    </source>
</evidence>
<gene>
    <name evidence="2" type="ordered locus">Os07g0294300</name>
    <name evidence="2" type="ORF">OSNPB_070294300</name>
</gene>
<reference evidence="2 3" key="2">
    <citation type="journal article" date="2013" name="Plant Cell Physiol.">
        <title>Rice Annotation Project Database (RAP-DB): an integrative and interactive database for rice genomics.</title>
        <authorList>
            <person name="Sakai H."/>
            <person name="Lee S.S."/>
            <person name="Tanaka T."/>
            <person name="Numa H."/>
            <person name="Kim J."/>
            <person name="Kawahara Y."/>
            <person name="Wakimoto H."/>
            <person name="Yang C.C."/>
            <person name="Iwamoto M."/>
            <person name="Abe T."/>
            <person name="Yamada Y."/>
            <person name="Muto A."/>
            <person name="Inokuchi H."/>
            <person name="Ikemura T."/>
            <person name="Matsumoto T."/>
            <person name="Sasaki T."/>
            <person name="Itoh T."/>
        </authorList>
    </citation>
    <scope>NUCLEOTIDE SEQUENCE [LARGE SCALE GENOMIC DNA]</scope>
    <source>
        <strain evidence="3">cv. Nipponbare</strain>
    </source>
</reference>
<dbReference type="Proteomes" id="UP000059680">
    <property type="component" value="Chromosome 7"/>
</dbReference>
<sequence length="61" mass="6462">MRGGGGSCDGRWREGRRRPGGKGLGDSLAGAFMCVLVFMCSCVQLVCSSHVLDVHVVFICS</sequence>
<dbReference type="PaxDb" id="39947-A0A0P0X4I3"/>
<accession>A0A0P0X4I3</accession>
<dbReference type="InParanoid" id="A0A0P0X4I3"/>
<reference evidence="2 3" key="3">
    <citation type="journal article" date="2013" name="Rice">
        <title>Improvement of the Oryza sativa Nipponbare reference genome using next generation sequence and optical map data.</title>
        <authorList>
            <person name="Kawahara Y."/>
            <person name="de la Bastide M."/>
            <person name="Hamilton J.P."/>
            <person name="Kanamori H."/>
            <person name="McCombie W.R."/>
            <person name="Ouyang S."/>
            <person name="Schwartz D.C."/>
            <person name="Tanaka T."/>
            <person name="Wu J."/>
            <person name="Zhou S."/>
            <person name="Childs K.L."/>
            <person name="Davidson R.M."/>
            <person name="Lin H."/>
            <person name="Quesada-Ocampo L."/>
            <person name="Vaillancourt B."/>
            <person name="Sakai H."/>
            <person name="Lee S.S."/>
            <person name="Kim J."/>
            <person name="Numa H."/>
            <person name="Itoh T."/>
            <person name="Buell C.R."/>
            <person name="Matsumoto T."/>
        </authorList>
    </citation>
    <scope>NUCLEOTIDE SEQUENCE [LARGE SCALE GENOMIC DNA]</scope>
    <source>
        <strain evidence="3">cv. Nipponbare</strain>
    </source>
</reference>
<dbReference type="Gramene" id="Os07t0294300-01">
    <property type="protein sequence ID" value="Os07t0294300-01"/>
    <property type="gene ID" value="Os07g0294300"/>
</dbReference>
<dbReference type="AlphaFoldDB" id="A0A0P0X4I3"/>
<proteinExistence type="predicted"/>
<keyword evidence="3" id="KW-1185">Reference proteome</keyword>
<evidence type="ECO:0000256" key="1">
    <source>
        <dbReference type="SAM" id="MobiDB-lite"/>
    </source>
</evidence>